<feature type="signal peptide" evidence="1">
    <location>
        <begin position="1"/>
        <end position="27"/>
    </location>
</feature>
<evidence type="ECO:0000313" key="3">
    <source>
        <dbReference type="Proteomes" id="UP001058273"/>
    </source>
</evidence>
<evidence type="ECO:0000256" key="1">
    <source>
        <dbReference type="SAM" id="SignalP"/>
    </source>
</evidence>
<accession>A0ABY5P0V9</accession>
<dbReference type="Pfam" id="PF20585">
    <property type="entry name" value="Pectate_lyase_5"/>
    <property type="match status" value="1"/>
</dbReference>
<reference evidence="2" key="2">
    <citation type="submission" date="2022-08" db="EMBL/GenBank/DDBJ databases">
        <authorList>
            <person name="Poehlein A."/>
            <person name="Guzman J."/>
            <person name="Daniel R."/>
            <person name="Vilcinskas A."/>
        </authorList>
    </citation>
    <scope>NUCLEOTIDE SEQUENCE</scope>
    <source>
        <strain evidence="2">G314FT</strain>
    </source>
</reference>
<dbReference type="RefSeq" id="WP_257700414.1">
    <property type="nucleotide sequence ID" value="NZ_CP102451.1"/>
</dbReference>
<organism evidence="2 3">
    <name type="scientific">Vagococcus luciliae</name>
    <dbReference type="NCBI Taxonomy" id="2920380"/>
    <lineage>
        <taxon>Bacteria</taxon>
        <taxon>Bacillati</taxon>
        <taxon>Bacillota</taxon>
        <taxon>Bacilli</taxon>
        <taxon>Lactobacillales</taxon>
        <taxon>Enterococcaceae</taxon>
        <taxon>Vagococcus</taxon>
    </lineage>
</organism>
<protein>
    <recommendedName>
        <fullName evidence="4">WxL domain-containing protein</fullName>
    </recommendedName>
</protein>
<reference evidence="2" key="1">
    <citation type="submission" date="2022-08" db="EMBL/GenBank/DDBJ databases">
        <title>Genome sequence of Vagococcus luciliae DSM 112651.</title>
        <authorList>
            <person name="Juan G."/>
            <person name="Anja P."/>
            <person name="Rolf D."/>
            <person name="Kampfer P."/>
            <person name="Vilcinskas A."/>
        </authorList>
    </citation>
    <scope>NUCLEOTIDE SEQUENCE</scope>
    <source>
        <strain evidence="2">G314FT</strain>
    </source>
</reference>
<sequence>MKKKYLIYFFTFLSVLLLVFLSNMVYAAEKTNSTTLTTSSSIEETDSGETTDTTDFSKMNKLRAVSTKKAFGNLPNLKQFSLDSQNTGIVAYNFGKSPDDIKALNGDINAAKSMILYESGATATGLLGDVSDNIVVGDLGDLLSTTSTDLAEHKVTLTVPSEYSGIGKDLTTTVVIYTGKVAKVSTWSQLDAALMSNDTTIIDVQNNMTNTSTVRADRSLNDRRKDYVLLGNGYSLDFIGYSYKWGTNTSIVHKPIVDNVDLYGGHYFGPVTMWDRNAYGSSITYRNVNYTGSQITASFQAVIKFEGKNNIRSKDSSYISYDGKNRSMADTRQSGLESHTLSFSDNTDTLIETEQGDAVILGSWYSNWDTVSTIQPSLTVGKNANVVLRTLGNDGETNSWQTSGGSIPSVISIQRNGRIDIGEGAKLTAETADGTTRVPVRLGYNNSVPSSWITSINLADKSQFNVNIGGPIANNSSRAAFMLQDNSQINVGENASMIVNAKNMTTGSPVISMGTSSLINVEKSGALSINKTGGRGRILNLSSQSNFKVSDEGSATFVSDGETTSTDQMIYGGNGSTFLIDERGIFTSRINNGTGTRNMLQFASGANFSFANVRRVDLDARGNTNASLISMDSGKFNASIQEVSAWTKADASKSDPTYNWRPMYGMVIPYRNTTTGSITANSLTNSVSNDFKSKYKTENFSRVVFDYIPDVQVSFDAISDNKNLTSGQKFTGTVNNNAYVAFYKVVDENDSSKDSYITTPSYNSPDENDKIHKFHVKADSSGKYEFTLPDSVTLQAGEKVKAYAYLDGKDDDTINTVQDKTAPTADSIQYYASLNSATPSPQVLVKNVADTNPNNKNYTYSFNQETPQSTIDGYMTQLGDHTVKVDVADEAGNTTTITSTLTITKSSTQLTGDNLSITYKELRNMSEDQLKQYILTHANLDSFKVENGVKTDLTKFITVSDLGGLLDLSTIKTTPYTVNLKVSAQDAGMSSDITASIEVSITEIDSVLTIHFVNEANKVLDTYTTTINAKVGDTVDLTKDSGVVKQIDTLESDGYFLVSRPDKESNFNVTDTAMTINYGVKGTVGFESVPTELDFGTVKYTALINRVEKPEYDKNLVVRDTRADAKNGWSISAAVTTPLQTTDGKQLTDVLRYVSNGKELVLSDASQLIYSDTSGKAGSFDISNSWGDTKQSDGIKLQLSDSGDIYTGSYIGEITWKIMEGQP</sequence>
<evidence type="ECO:0008006" key="4">
    <source>
        <dbReference type="Google" id="ProtNLM"/>
    </source>
</evidence>
<proteinExistence type="predicted"/>
<dbReference type="EMBL" id="CP102451">
    <property type="protein sequence ID" value="UUV99462.1"/>
    <property type="molecule type" value="Genomic_DNA"/>
</dbReference>
<keyword evidence="3" id="KW-1185">Reference proteome</keyword>
<name>A0ABY5P0V9_9ENTE</name>
<dbReference type="InterPro" id="IPR046776">
    <property type="entry name" value="Pectate_lyase_5"/>
</dbReference>
<dbReference type="Proteomes" id="UP001058273">
    <property type="component" value="Chromosome"/>
</dbReference>
<feature type="chain" id="PRO_5045818375" description="WxL domain-containing protein" evidence="1">
    <location>
        <begin position="28"/>
        <end position="1223"/>
    </location>
</feature>
<keyword evidence="1" id="KW-0732">Signal</keyword>
<gene>
    <name evidence="2" type="ORF">G314FT_16230</name>
</gene>
<evidence type="ECO:0000313" key="2">
    <source>
        <dbReference type="EMBL" id="UUV99462.1"/>
    </source>
</evidence>